<proteinExistence type="predicted"/>
<protein>
    <submittedName>
        <fullName evidence="1">Uncharacterized protein</fullName>
    </submittedName>
</protein>
<name>A0A436ZV88_ARTFL</name>
<evidence type="ECO:0000313" key="1">
    <source>
        <dbReference type="EMBL" id="RVD82752.1"/>
    </source>
</evidence>
<dbReference type="Proteomes" id="UP000283090">
    <property type="component" value="Unassembled WGS sequence"/>
</dbReference>
<dbReference type="AlphaFoldDB" id="A0A436ZV88"/>
<dbReference type="VEuPathDB" id="FungiDB:DFL_007167"/>
<comment type="caution">
    <text evidence="1">The sequence shown here is derived from an EMBL/GenBank/DDBJ whole genome shotgun (WGS) entry which is preliminary data.</text>
</comment>
<reference evidence="1 2" key="1">
    <citation type="submission" date="2019-01" db="EMBL/GenBank/DDBJ databases">
        <title>Intercellular communication is required for trap formation in the nematode-trapping fungus Duddingtonia flagrans.</title>
        <authorList>
            <person name="Youssar L."/>
            <person name="Wernet V."/>
            <person name="Hensel N."/>
            <person name="Hildebrandt H.-G."/>
            <person name="Fischer R."/>
        </authorList>
    </citation>
    <scope>NUCLEOTIDE SEQUENCE [LARGE SCALE GENOMIC DNA]</scope>
    <source>
        <strain evidence="1 2">CBS H-5679</strain>
    </source>
</reference>
<dbReference type="GeneID" id="93589478"/>
<accession>A0A436ZV88</accession>
<sequence>MGALRVVDAAKGLHEHRSCNKTVTLEAGHMIVRCDYWKTFGYSETLHGNITIPCCIYAGAGTLGKSESLARLLSSIPSIVAIRFSSGYLAVNGCGNAAAEYGGGGSLYLRIRDTRLRCLETFAISTSVLRLQRRRRWRMKRQRQIAMKPVTTRAPTKKIHQDD</sequence>
<evidence type="ECO:0000313" key="2">
    <source>
        <dbReference type="Proteomes" id="UP000283090"/>
    </source>
</evidence>
<gene>
    <name evidence="1" type="ORF">DFL_007167</name>
</gene>
<dbReference type="EMBL" id="SAEB01000009">
    <property type="protein sequence ID" value="RVD82752.1"/>
    <property type="molecule type" value="Genomic_DNA"/>
</dbReference>
<keyword evidence="2" id="KW-1185">Reference proteome</keyword>
<dbReference type="RefSeq" id="XP_067488296.1">
    <property type="nucleotide sequence ID" value="XM_067636706.1"/>
</dbReference>
<organism evidence="1 2">
    <name type="scientific">Arthrobotrys flagrans</name>
    <name type="common">Nematode-trapping fungus</name>
    <name type="synonym">Trichothecium flagrans</name>
    <dbReference type="NCBI Taxonomy" id="97331"/>
    <lineage>
        <taxon>Eukaryota</taxon>
        <taxon>Fungi</taxon>
        <taxon>Dikarya</taxon>
        <taxon>Ascomycota</taxon>
        <taxon>Pezizomycotina</taxon>
        <taxon>Orbiliomycetes</taxon>
        <taxon>Orbiliales</taxon>
        <taxon>Orbiliaceae</taxon>
        <taxon>Arthrobotrys</taxon>
    </lineage>
</organism>